<proteinExistence type="predicted"/>
<dbReference type="AlphaFoldDB" id="A0A835YRU6"/>
<evidence type="ECO:0000313" key="2">
    <source>
        <dbReference type="Proteomes" id="UP000664859"/>
    </source>
</evidence>
<accession>A0A835YRU6</accession>
<protein>
    <submittedName>
        <fullName evidence="1">Uncharacterized protein</fullName>
    </submittedName>
</protein>
<dbReference type="Proteomes" id="UP000664859">
    <property type="component" value="Unassembled WGS sequence"/>
</dbReference>
<name>A0A835YRU6_9STRA</name>
<evidence type="ECO:0000313" key="1">
    <source>
        <dbReference type="EMBL" id="KAG5178912.1"/>
    </source>
</evidence>
<sequence length="88" mass="9775">MQEESTPEEPQTPTERLGIKTFVIKLKARADLPDAEDVTWETSVADGVTVTNVAIDMESFAQHYGVRAQTVKDYIGRSQSQDAMIPYA</sequence>
<comment type="caution">
    <text evidence="1">The sequence shown here is derived from an EMBL/GenBank/DDBJ whole genome shotgun (WGS) entry which is preliminary data.</text>
</comment>
<dbReference type="EMBL" id="JAFCMP010000511">
    <property type="protein sequence ID" value="KAG5178912.1"/>
    <property type="molecule type" value="Genomic_DNA"/>
</dbReference>
<organism evidence="1 2">
    <name type="scientific">Tribonema minus</name>
    <dbReference type="NCBI Taxonomy" id="303371"/>
    <lineage>
        <taxon>Eukaryota</taxon>
        <taxon>Sar</taxon>
        <taxon>Stramenopiles</taxon>
        <taxon>Ochrophyta</taxon>
        <taxon>PX clade</taxon>
        <taxon>Xanthophyceae</taxon>
        <taxon>Tribonematales</taxon>
        <taxon>Tribonemataceae</taxon>
        <taxon>Tribonema</taxon>
    </lineage>
</organism>
<keyword evidence="2" id="KW-1185">Reference proteome</keyword>
<reference evidence="1" key="1">
    <citation type="submission" date="2021-02" db="EMBL/GenBank/DDBJ databases">
        <title>First Annotated Genome of the Yellow-green Alga Tribonema minus.</title>
        <authorList>
            <person name="Mahan K.M."/>
        </authorList>
    </citation>
    <scope>NUCLEOTIDE SEQUENCE</scope>
    <source>
        <strain evidence="1">UTEX B ZZ1240</strain>
    </source>
</reference>
<gene>
    <name evidence="1" type="ORF">JKP88DRAFT_280824</name>
</gene>